<accession>A0ABX0H3T7</accession>
<gene>
    <name evidence="1" type="ORF">G9H71_22830</name>
</gene>
<reference evidence="1 2" key="1">
    <citation type="submission" date="2020-03" db="EMBL/GenBank/DDBJ databases">
        <title>Two novel Motilibacter sp.</title>
        <authorList>
            <person name="Liu S."/>
        </authorList>
    </citation>
    <scope>NUCLEOTIDE SEQUENCE [LARGE SCALE GENOMIC DNA]</scope>
    <source>
        <strain evidence="1 2">E257</strain>
    </source>
</reference>
<feature type="non-terminal residue" evidence="1">
    <location>
        <position position="207"/>
    </location>
</feature>
<comment type="caution">
    <text evidence="1">The sequence shown here is derived from an EMBL/GenBank/DDBJ whole genome shotgun (WGS) entry which is preliminary data.</text>
</comment>
<dbReference type="RefSeq" id="WP_166285023.1">
    <property type="nucleotide sequence ID" value="NZ_JAANNP010000245.1"/>
</dbReference>
<proteinExistence type="predicted"/>
<sequence>MAAALLALGQGAHASHGSAAVLHQLSLLRVPEVIQVSVPTGPTRRRAGVHVRVAGLPAGHRMRTPDGLACTTLGRTVVDLARTAPFKDAVVAADSALHSGRVTVPELSGHLEEQWGWPGSRRAQRVLTFAESRTESPGESLTRVLLTELGYAVVEPQAVVRGLSGRAYRVDFLLGRVVVEFDGKVKYADESMRGTRTPTEVVLAEKR</sequence>
<keyword evidence="2" id="KW-1185">Reference proteome</keyword>
<organism evidence="1 2">
    <name type="scientific">Motilibacter deserti</name>
    <dbReference type="NCBI Taxonomy" id="2714956"/>
    <lineage>
        <taxon>Bacteria</taxon>
        <taxon>Bacillati</taxon>
        <taxon>Actinomycetota</taxon>
        <taxon>Actinomycetes</taxon>
        <taxon>Motilibacterales</taxon>
        <taxon>Motilibacteraceae</taxon>
        <taxon>Motilibacter</taxon>
    </lineage>
</organism>
<protein>
    <submittedName>
        <fullName evidence="1">Uncharacterized protein</fullName>
    </submittedName>
</protein>
<evidence type="ECO:0000313" key="1">
    <source>
        <dbReference type="EMBL" id="NHC16620.1"/>
    </source>
</evidence>
<evidence type="ECO:0000313" key="2">
    <source>
        <dbReference type="Proteomes" id="UP000800981"/>
    </source>
</evidence>
<dbReference type="Proteomes" id="UP000800981">
    <property type="component" value="Unassembled WGS sequence"/>
</dbReference>
<dbReference type="EMBL" id="JAANNP010000245">
    <property type="protein sequence ID" value="NHC16620.1"/>
    <property type="molecule type" value="Genomic_DNA"/>
</dbReference>
<name>A0ABX0H3T7_9ACTN</name>